<evidence type="ECO:0000259" key="5">
    <source>
        <dbReference type="PROSITE" id="PS51747"/>
    </source>
</evidence>
<proteinExistence type="predicted"/>
<reference evidence="6" key="1">
    <citation type="submission" date="2018-05" db="EMBL/GenBank/DDBJ databases">
        <authorList>
            <person name="Lanie J.A."/>
            <person name="Ng W.-L."/>
            <person name="Kazmierczak K.M."/>
            <person name="Andrzejewski T.M."/>
            <person name="Davidsen T.M."/>
            <person name="Wayne K.J."/>
            <person name="Tettelin H."/>
            <person name="Glass J.I."/>
            <person name="Rusch D."/>
            <person name="Podicherti R."/>
            <person name="Tsui H.-C.T."/>
            <person name="Winkler M.E."/>
        </authorList>
    </citation>
    <scope>NUCLEOTIDE SEQUENCE</scope>
</reference>
<feature type="domain" description="CMP/dCMP-type deaminase" evidence="5">
    <location>
        <begin position="3"/>
        <end position="117"/>
    </location>
</feature>
<dbReference type="GO" id="GO:0009231">
    <property type="term" value="P:riboflavin biosynthetic process"/>
    <property type="evidence" value="ECO:0007669"/>
    <property type="project" value="UniProtKB-UniPathway"/>
</dbReference>
<dbReference type="PROSITE" id="PS00903">
    <property type="entry name" value="CYT_DCMP_DEAMINASES_1"/>
    <property type="match status" value="1"/>
</dbReference>
<dbReference type="PANTHER" id="PTHR11079">
    <property type="entry name" value="CYTOSINE DEAMINASE FAMILY MEMBER"/>
    <property type="match status" value="1"/>
</dbReference>
<accession>A0A382DK49</accession>
<dbReference type="PANTHER" id="PTHR11079:SF162">
    <property type="entry name" value="RIBOFLAVIN BIOSYNTHESIS PROTEIN PYRD, CHLOROPLASTIC"/>
    <property type="match status" value="1"/>
</dbReference>
<dbReference type="EC" id="3.5.4.26" evidence="2"/>
<evidence type="ECO:0000256" key="4">
    <source>
        <dbReference type="ARBA" id="ARBA00022833"/>
    </source>
</evidence>
<keyword evidence="3" id="KW-0479">Metal-binding</keyword>
<dbReference type="SUPFAM" id="SSF53927">
    <property type="entry name" value="Cytidine deaminase-like"/>
    <property type="match status" value="1"/>
</dbReference>
<dbReference type="InterPro" id="IPR024072">
    <property type="entry name" value="DHFR-like_dom_sf"/>
</dbReference>
<sequence length="175" mass="19781">VSDIHKKYLLKAHSLAYKNFGKTFPNPSVGCLIVKNNKIISKAVTASAGRPHAEEIALKKAGSKTYGGTMYVTLEPCYHKSHNGSCTDQIIKSCIKKIFIAKVDPDPRTNRKSIKKLKKNNIYTNVGMTEEKTNLLNRFFFDSLKNKRPYIKVKMAISNDEKIAYSDYSSKWISN</sequence>
<dbReference type="PROSITE" id="PS51747">
    <property type="entry name" value="CYT_DCMP_DEAMINASES_2"/>
    <property type="match status" value="1"/>
</dbReference>
<evidence type="ECO:0000256" key="1">
    <source>
        <dbReference type="ARBA" id="ARBA00004882"/>
    </source>
</evidence>
<gene>
    <name evidence="6" type="ORF">METZ01_LOCUS190955</name>
</gene>
<dbReference type="AlphaFoldDB" id="A0A382DK49"/>
<dbReference type="InterPro" id="IPR016193">
    <property type="entry name" value="Cytidine_deaminase-like"/>
</dbReference>
<dbReference type="InterPro" id="IPR016192">
    <property type="entry name" value="APOBEC/CMP_deaminase_Zn-bd"/>
</dbReference>
<dbReference type="GO" id="GO:0008270">
    <property type="term" value="F:zinc ion binding"/>
    <property type="evidence" value="ECO:0007669"/>
    <property type="project" value="InterPro"/>
</dbReference>
<dbReference type="GO" id="GO:0008835">
    <property type="term" value="F:diaminohydroxyphosphoribosylaminopyrimidine deaminase activity"/>
    <property type="evidence" value="ECO:0007669"/>
    <property type="project" value="UniProtKB-EC"/>
</dbReference>
<dbReference type="Gene3D" id="3.40.430.10">
    <property type="entry name" value="Dihydrofolate Reductase, subunit A"/>
    <property type="match status" value="1"/>
</dbReference>
<organism evidence="6">
    <name type="scientific">marine metagenome</name>
    <dbReference type="NCBI Taxonomy" id="408172"/>
    <lineage>
        <taxon>unclassified sequences</taxon>
        <taxon>metagenomes</taxon>
        <taxon>ecological metagenomes</taxon>
    </lineage>
</organism>
<dbReference type="EMBL" id="UINC01039512">
    <property type="protein sequence ID" value="SVB38101.1"/>
    <property type="molecule type" value="Genomic_DNA"/>
</dbReference>
<protein>
    <recommendedName>
        <fullName evidence="2">diaminohydroxyphosphoribosylaminopyrimidine deaminase</fullName>
        <ecNumber evidence="2">3.5.4.26</ecNumber>
    </recommendedName>
</protein>
<name>A0A382DK49_9ZZZZ</name>
<evidence type="ECO:0000256" key="3">
    <source>
        <dbReference type="ARBA" id="ARBA00022723"/>
    </source>
</evidence>
<dbReference type="Gene3D" id="3.40.140.10">
    <property type="entry name" value="Cytidine Deaminase, domain 2"/>
    <property type="match status" value="1"/>
</dbReference>
<keyword evidence="4" id="KW-0862">Zinc</keyword>
<feature type="non-terminal residue" evidence="6">
    <location>
        <position position="1"/>
    </location>
</feature>
<evidence type="ECO:0000256" key="2">
    <source>
        <dbReference type="ARBA" id="ARBA00012766"/>
    </source>
</evidence>
<dbReference type="InterPro" id="IPR002125">
    <property type="entry name" value="CMP_dCMP_dom"/>
</dbReference>
<dbReference type="NCBIfam" id="TIGR00326">
    <property type="entry name" value="eubact_ribD"/>
    <property type="match status" value="1"/>
</dbReference>
<dbReference type="UniPathway" id="UPA00275">
    <property type="reaction ID" value="UER00401"/>
</dbReference>
<dbReference type="CDD" id="cd01284">
    <property type="entry name" value="Riboflavin_deaminase-reductase"/>
    <property type="match status" value="1"/>
</dbReference>
<comment type="pathway">
    <text evidence="1">Cofactor biosynthesis; riboflavin biosynthesis; 5-amino-6-(D-ribitylamino)uracil from GTP: step 2/4.</text>
</comment>
<dbReference type="InterPro" id="IPR004794">
    <property type="entry name" value="Eubact_RibD"/>
</dbReference>
<feature type="non-terminal residue" evidence="6">
    <location>
        <position position="175"/>
    </location>
</feature>
<evidence type="ECO:0000313" key="6">
    <source>
        <dbReference type="EMBL" id="SVB38101.1"/>
    </source>
</evidence>
<dbReference type="Pfam" id="PF00383">
    <property type="entry name" value="dCMP_cyt_deam_1"/>
    <property type="match status" value="1"/>
</dbReference>